<keyword evidence="2" id="KW-1185">Reference proteome</keyword>
<evidence type="ECO:0000313" key="1">
    <source>
        <dbReference type="EMBL" id="AEG15182.1"/>
    </source>
</evidence>
<protein>
    <submittedName>
        <fullName evidence="1">Uncharacterized protein</fullName>
    </submittedName>
</protein>
<accession>A0AAU8PAS1</accession>
<dbReference type="KEGG" id="dku:Desku_1602"/>
<dbReference type="Proteomes" id="UP000009229">
    <property type="component" value="Chromosome"/>
</dbReference>
<dbReference type="RefSeq" id="WP_013822697.1">
    <property type="nucleotide sequence ID" value="NC_015573.1"/>
</dbReference>
<sequence>MRERAVKIFVGPPEDVERRANEFLADKSVALAGKVIVNHWGTDPVSLLVMVERNPADPEVEAHYREVVEAIRRGAN</sequence>
<dbReference type="AlphaFoldDB" id="A0AAU8PAS1"/>
<organism evidence="1 2">
    <name type="scientific">Desulfofundulus kuznetsovii (strain DSM 6115 / VKM B-1805 / 17)</name>
    <name type="common">Desulfotomaculum kuznetsovii</name>
    <dbReference type="NCBI Taxonomy" id="760568"/>
    <lineage>
        <taxon>Bacteria</taxon>
        <taxon>Bacillati</taxon>
        <taxon>Bacillota</taxon>
        <taxon>Clostridia</taxon>
        <taxon>Eubacteriales</taxon>
        <taxon>Peptococcaceae</taxon>
        <taxon>Desulfofundulus</taxon>
    </lineage>
</organism>
<dbReference type="EMBL" id="CP002770">
    <property type="protein sequence ID" value="AEG15182.1"/>
    <property type="molecule type" value="Genomic_DNA"/>
</dbReference>
<evidence type="ECO:0000313" key="2">
    <source>
        <dbReference type="Proteomes" id="UP000009229"/>
    </source>
</evidence>
<reference evidence="2" key="1">
    <citation type="submission" date="2011-05" db="EMBL/GenBank/DDBJ databases">
        <title>Complete sequence of Desulfotomaculum kuznetsovii DSM 6115.</title>
        <authorList>
            <person name="Lucas S."/>
            <person name="Han J."/>
            <person name="Lapidus A."/>
            <person name="Cheng J.-F."/>
            <person name="Goodwin L."/>
            <person name="Pitluck S."/>
            <person name="Peters L."/>
            <person name="Mikhailova N."/>
            <person name="Lu M."/>
            <person name="Saunders E."/>
            <person name="Han C."/>
            <person name="Tapia R."/>
            <person name="Land M."/>
            <person name="Hauser L."/>
            <person name="Kyrpides N."/>
            <person name="Ivanova N."/>
            <person name="Pagani I."/>
            <person name="Nazina T."/>
            <person name="Ivanova A."/>
            <person name="Parshina S."/>
            <person name="Kuever J."/>
            <person name="Muyzer G."/>
            <person name="Plugge C."/>
            <person name="Stams A."/>
            <person name="Woyke T."/>
        </authorList>
    </citation>
    <scope>NUCLEOTIDE SEQUENCE [LARGE SCALE GENOMIC DNA]</scope>
    <source>
        <strain evidence="2">DSM 6115 / VKM B-1805 / 17</strain>
    </source>
</reference>
<name>A0AAU8PAS1_DESK7</name>
<proteinExistence type="predicted"/>
<gene>
    <name evidence="1" type="ordered locus">Desku_1602</name>
</gene>